<gene>
    <name evidence="3" type="ORF">KDA27_16660</name>
</gene>
<dbReference type="SMART" id="SM00710">
    <property type="entry name" value="PbH1"/>
    <property type="match status" value="7"/>
</dbReference>
<dbReference type="AlphaFoldDB" id="A0A956NE73"/>
<feature type="domain" description="Periplasmic copper-binding protein NosD beta helix" evidence="1">
    <location>
        <begin position="147"/>
        <end position="297"/>
    </location>
</feature>
<proteinExistence type="predicted"/>
<reference evidence="3" key="1">
    <citation type="submission" date="2020-04" db="EMBL/GenBank/DDBJ databases">
        <authorList>
            <person name="Zhang T."/>
        </authorList>
    </citation>
    <scope>NUCLEOTIDE SEQUENCE</scope>
    <source>
        <strain evidence="3">HKST-UBA02</strain>
    </source>
</reference>
<dbReference type="Proteomes" id="UP000739538">
    <property type="component" value="Unassembled WGS sequence"/>
</dbReference>
<sequence length="538" mass="56573">MATQLGSSLRARSFAASVASLAFLGLTVPGFAAYTTPGTGGFYSLDDLVALSGGVVTGSAPDYQLHDSLILSTTDLLTIPAGTRVEIQDTAGTVRIDVNGSLRAIGALGDSIRFESATGAPGDWDGFDFRDTTAGSTFEMEYCVIEDATIAIDVVSADARLEKCAIRGSDEKAFDLTGSNSILRDSVLEDNERQTIYMTLSSSPVIEGNLIRRNNLVNSNPYPYINIGLQGVNSPTIRGNTILGGDSFRSGGISIWNDCYGVIEGNHIEGCGYGILCYQFNANPFINDNTIVDNDTNPDTVNWGFGIACNGENAPVIARNRIQGHNYGIAIINGGQPNVGNLANADPDDDGMNQFLGNGLGGTLYELYNNGTNDISAENNWWGTMDPQEVEDRIVHSVDDPLLGTVDFEPLLDVSGIADGSEEPNVGGDSGDGFGSPGSLPGADGIAVVAGLEARPNPTRDGVALAFRLQTSSEVEISVFSADGRRVDGRFLGRLPAGPNEAHWDGRDGAGARVPAGVYLWRATTPTGAATGKVQVVR</sequence>
<evidence type="ECO:0000259" key="2">
    <source>
        <dbReference type="Pfam" id="PF13860"/>
    </source>
</evidence>
<evidence type="ECO:0000259" key="1">
    <source>
        <dbReference type="Pfam" id="PF05048"/>
    </source>
</evidence>
<name>A0A956NE73_UNCEI</name>
<feature type="domain" description="FlgD/Vpr Ig-like" evidence="2">
    <location>
        <begin position="468"/>
        <end position="525"/>
    </location>
</feature>
<reference evidence="3" key="2">
    <citation type="journal article" date="2021" name="Microbiome">
        <title>Successional dynamics and alternative stable states in a saline activated sludge microbial community over 9 years.</title>
        <authorList>
            <person name="Wang Y."/>
            <person name="Ye J."/>
            <person name="Ju F."/>
            <person name="Liu L."/>
            <person name="Boyd J.A."/>
            <person name="Deng Y."/>
            <person name="Parks D.H."/>
            <person name="Jiang X."/>
            <person name="Yin X."/>
            <person name="Woodcroft B.J."/>
            <person name="Tyson G.W."/>
            <person name="Hugenholtz P."/>
            <person name="Polz M.F."/>
            <person name="Zhang T."/>
        </authorList>
    </citation>
    <scope>NUCLEOTIDE SEQUENCE</scope>
    <source>
        <strain evidence="3">HKST-UBA02</strain>
    </source>
</reference>
<dbReference type="InterPro" id="IPR012334">
    <property type="entry name" value="Pectin_lyas_fold"/>
</dbReference>
<evidence type="ECO:0000313" key="4">
    <source>
        <dbReference type="Proteomes" id="UP000739538"/>
    </source>
</evidence>
<dbReference type="Gene3D" id="2.60.40.4070">
    <property type="match status" value="1"/>
</dbReference>
<evidence type="ECO:0000313" key="3">
    <source>
        <dbReference type="EMBL" id="MCA9757438.1"/>
    </source>
</evidence>
<dbReference type="Pfam" id="PF13860">
    <property type="entry name" value="FlgD_ig"/>
    <property type="match status" value="1"/>
</dbReference>
<comment type="caution">
    <text evidence="3">The sequence shown here is derived from an EMBL/GenBank/DDBJ whole genome shotgun (WGS) entry which is preliminary data.</text>
</comment>
<dbReference type="InterPro" id="IPR025965">
    <property type="entry name" value="FlgD/Vpr_Ig-like"/>
</dbReference>
<dbReference type="InterPro" id="IPR011050">
    <property type="entry name" value="Pectin_lyase_fold/virulence"/>
</dbReference>
<dbReference type="Gene3D" id="2.160.20.10">
    <property type="entry name" value="Single-stranded right-handed beta-helix, Pectin lyase-like"/>
    <property type="match status" value="1"/>
</dbReference>
<organism evidence="3 4">
    <name type="scientific">Eiseniibacteriota bacterium</name>
    <dbReference type="NCBI Taxonomy" id="2212470"/>
    <lineage>
        <taxon>Bacteria</taxon>
        <taxon>Candidatus Eiseniibacteriota</taxon>
    </lineage>
</organism>
<protein>
    <submittedName>
        <fullName evidence="3">Right-handed parallel beta-helix repeat-containing protein</fullName>
    </submittedName>
</protein>
<dbReference type="SUPFAM" id="SSF51126">
    <property type="entry name" value="Pectin lyase-like"/>
    <property type="match status" value="1"/>
</dbReference>
<dbReference type="Pfam" id="PF05048">
    <property type="entry name" value="NosD"/>
    <property type="match status" value="1"/>
</dbReference>
<dbReference type="InterPro" id="IPR006626">
    <property type="entry name" value="PbH1"/>
</dbReference>
<dbReference type="InterPro" id="IPR007742">
    <property type="entry name" value="NosD_dom"/>
</dbReference>
<dbReference type="EMBL" id="JAGQHS010000099">
    <property type="protein sequence ID" value="MCA9757438.1"/>
    <property type="molecule type" value="Genomic_DNA"/>
</dbReference>
<accession>A0A956NE73</accession>